<dbReference type="EMBL" id="CAJVQB010001922">
    <property type="protein sequence ID" value="CAG8555833.1"/>
    <property type="molecule type" value="Genomic_DNA"/>
</dbReference>
<dbReference type="Proteomes" id="UP000789901">
    <property type="component" value="Unassembled WGS sequence"/>
</dbReference>
<sequence length="84" mass="9286">EKSKSKTSNAQVGVEIAKSIFKAEANSTNNIETITGEQTIFTIKILGYNVLIMQLNGYGDVYSLFELLDHELKQKVLSAIGHQI</sequence>
<evidence type="ECO:0000313" key="2">
    <source>
        <dbReference type="Proteomes" id="UP000789901"/>
    </source>
</evidence>
<gene>
    <name evidence="1" type="ORF">GMARGA_LOCUS4781</name>
</gene>
<proteinExistence type="predicted"/>
<organism evidence="1 2">
    <name type="scientific">Gigaspora margarita</name>
    <dbReference type="NCBI Taxonomy" id="4874"/>
    <lineage>
        <taxon>Eukaryota</taxon>
        <taxon>Fungi</taxon>
        <taxon>Fungi incertae sedis</taxon>
        <taxon>Mucoromycota</taxon>
        <taxon>Glomeromycotina</taxon>
        <taxon>Glomeromycetes</taxon>
        <taxon>Diversisporales</taxon>
        <taxon>Gigasporaceae</taxon>
        <taxon>Gigaspora</taxon>
    </lineage>
</organism>
<accession>A0ABN7UBF8</accession>
<protein>
    <submittedName>
        <fullName evidence="1">38608_t:CDS:1</fullName>
    </submittedName>
</protein>
<name>A0ABN7UBF8_GIGMA</name>
<reference evidence="1 2" key="1">
    <citation type="submission" date="2021-06" db="EMBL/GenBank/DDBJ databases">
        <authorList>
            <person name="Kallberg Y."/>
            <person name="Tangrot J."/>
            <person name="Rosling A."/>
        </authorList>
    </citation>
    <scope>NUCLEOTIDE SEQUENCE [LARGE SCALE GENOMIC DNA]</scope>
    <source>
        <strain evidence="1 2">120-4 pot B 10/14</strain>
    </source>
</reference>
<comment type="caution">
    <text evidence="1">The sequence shown here is derived from an EMBL/GenBank/DDBJ whole genome shotgun (WGS) entry which is preliminary data.</text>
</comment>
<keyword evidence="2" id="KW-1185">Reference proteome</keyword>
<evidence type="ECO:0000313" key="1">
    <source>
        <dbReference type="EMBL" id="CAG8555833.1"/>
    </source>
</evidence>
<feature type="non-terminal residue" evidence="1">
    <location>
        <position position="1"/>
    </location>
</feature>